<gene>
    <name evidence="4" type="ORF">SAMN05660976_03675</name>
</gene>
<evidence type="ECO:0000313" key="5">
    <source>
        <dbReference type="Proteomes" id="UP000198953"/>
    </source>
</evidence>
<sequence>MKLQAFLIAGAIAGVGGAVLVHSLELVTPADFAPQSSIDVVALAVLGGIAVLHRPLLGALYVIALPAFIPLDSAALATSSVGWLLLVLYVPGGLASVLGPLRRRLFGQVRPETGQPGSATPEYSPAEAEGPATAVDEEKPDPERRPVRTGGTLELQNVSKSYGGVRAVDDVSPYHPAGRVIAQGGPEDVRRHPAVVSAYLGADEHAIARSGPSRTPTIANEHTIRRPVRQRTGAGSGRAGRRVRHRLRPGQIVAVEAAIGHEQLARATADAAYARGARYVAVQYYDPQIRRARLLGRAAAKTSASRRRGSQDA</sequence>
<dbReference type="SUPFAM" id="SSF144052">
    <property type="entry name" value="Thermophilic metalloprotease-like"/>
    <property type="match status" value="1"/>
</dbReference>
<dbReference type="OrthoDB" id="8724465at2"/>
<keyword evidence="5" id="KW-1185">Reference proteome</keyword>
<dbReference type="EMBL" id="FOBF01000008">
    <property type="protein sequence ID" value="SEL92227.1"/>
    <property type="molecule type" value="Genomic_DNA"/>
</dbReference>
<dbReference type="Pfam" id="PF12399">
    <property type="entry name" value="BCA_ABC_TP_C"/>
    <property type="match status" value="1"/>
</dbReference>
<dbReference type="RefSeq" id="WP_091101695.1">
    <property type="nucleotide sequence ID" value="NZ_FOBF01000008.1"/>
</dbReference>
<dbReference type="InterPro" id="IPR035097">
    <property type="entry name" value="M29_N-terminal"/>
</dbReference>
<keyword evidence="2" id="KW-0472">Membrane</keyword>
<feature type="domain" description="Branched-chain amino acid ATP-binding cassette transporter C-terminal" evidence="3">
    <location>
        <begin position="179"/>
        <end position="205"/>
    </location>
</feature>
<dbReference type="GO" id="GO:0015658">
    <property type="term" value="F:branched-chain amino acid transmembrane transporter activity"/>
    <property type="evidence" value="ECO:0007669"/>
    <property type="project" value="InterPro"/>
</dbReference>
<dbReference type="Proteomes" id="UP000198953">
    <property type="component" value="Unassembled WGS sequence"/>
</dbReference>
<protein>
    <submittedName>
        <fullName evidence="4">Branched-chain amino acid transport system / permease component</fullName>
    </submittedName>
</protein>
<feature type="region of interest" description="Disordered" evidence="1">
    <location>
        <begin position="109"/>
        <end position="149"/>
    </location>
</feature>
<keyword evidence="2" id="KW-1133">Transmembrane helix</keyword>
<evidence type="ECO:0000259" key="3">
    <source>
        <dbReference type="Pfam" id="PF12399"/>
    </source>
</evidence>
<accession>A0A1H7U7E6</accession>
<dbReference type="AlphaFoldDB" id="A0A1H7U7E6"/>
<evidence type="ECO:0000313" key="4">
    <source>
        <dbReference type="EMBL" id="SEL92227.1"/>
    </source>
</evidence>
<dbReference type="GO" id="GO:0005886">
    <property type="term" value="C:plasma membrane"/>
    <property type="evidence" value="ECO:0007669"/>
    <property type="project" value="TreeGrafter"/>
</dbReference>
<name>A0A1H7U7E6_9ACTN</name>
<feature type="transmembrane region" description="Helical" evidence="2">
    <location>
        <begin position="83"/>
        <end position="101"/>
    </location>
</feature>
<dbReference type="STRING" id="46177.SAMN05660976_03675"/>
<reference evidence="4 5" key="1">
    <citation type="submission" date="2016-10" db="EMBL/GenBank/DDBJ databases">
        <authorList>
            <person name="de Groot N.N."/>
        </authorList>
    </citation>
    <scope>NUCLEOTIDE SEQUENCE [LARGE SCALE GENOMIC DNA]</scope>
    <source>
        <strain evidence="4 5">DSM 43357</strain>
    </source>
</reference>
<evidence type="ECO:0000256" key="2">
    <source>
        <dbReference type="SAM" id="Phobius"/>
    </source>
</evidence>
<evidence type="ECO:0000256" key="1">
    <source>
        <dbReference type="SAM" id="MobiDB-lite"/>
    </source>
</evidence>
<dbReference type="PANTHER" id="PTHR30482">
    <property type="entry name" value="HIGH-AFFINITY BRANCHED-CHAIN AMINO ACID TRANSPORT SYSTEM PERMEASE"/>
    <property type="match status" value="1"/>
</dbReference>
<dbReference type="InterPro" id="IPR043428">
    <property type="entry name" value="LivM-like"/>
</dbReference>
<keyword evidence="2" id="KW-0812">Transmembrane</keyword>
<proteinExistence type="predicted"/>
<organism evidence="4 5">
    <name type="scientific">Nonomuraea pusilla</name>
    <dbReference type="NCBI Taxonomy" id="46177"/>
    <lineage>
        <taxon>Bacteria</taxon>
        <taxon>Bacillati</taxon>
        <taxon>Actinomycetota</taxon>
        <taxon>Actinomycetes</taxon>
        <taxon>Streptosporangiales</taxon>
        <taxon>Streptosporangiaceae</taxon>
        <taxon>Nonomuraea</taxon>
    </lineage>
</organism>
<dbReference type="InterPro" id="IPR032823">
    <property type="entry name" value="BCA_ABC_TP_C"/>
</dbReference>
<dbReference type="PANTHER" id="PTHR30482:SF20">
    <property type="entry name" value="HIGH-AFFINITY BRANCHED-CHAIN AMINO ACID TRANSPORT SYSTEM PERMEASE PROTEIN LIVM"/>
    <property type="match status" value="1"/>
</dbReference>
<dbReference type="Gene3D" id="3.40.1830.10">
    <property type="entry name" value="Thermophilic metalloprotease (M29)"/>
    <property type="match status" value="1"/>
</dbReference>